<comment type="caution">
    <text evidence="2">The sequence shown here is derived from an EMBL/GenBank/DDBJ whole genome shotgun (WGS) entry which is preliminary data.</text>
</comment>
<dbReference type="AlphaFoldDB" id="A0ABC9U4Q6"/>
<dbReference type="InterPro" id="IPR012337">
    <property type="entry name" value="RNaseH-like_sf"/>
</dbReference>
<proteinExistence type="predicted"/>
<dbReference type="PANTHER" id="PTHR10948">
    <property type="entry name" value="TRANSPOSASE"/>
    <property type="match status" value="1"/>
</dbReference>
<dbReference type="PROSITE" id="PS50994">
    <property type="entry name" value="INTEGRASE"/>
    <property type="match status" value="1"/>
</dbReference>
<organism evidence="2 3">
    <name type="scientific">[Clostridium] symbiosum ATCC 14940</name>
    <dbReference type="NCBI Taxonomy" id="411472"/>
    <lineage>
        <taxon>Bacteria</taxon>
        <taxon>Bacillati</taxon>
        <taxon>Bacillota</taxon>
        <taxon>Clostridia</taxon>
        <taxon>Lachnospirales</taxon>
        <taxon>Lachnospiraceae</taxon>
        <taxon>Otoolea</taxon>
    </lineage>
</organism>
<evidence type="ECO:0000259" key="1">
    <source>
        <dbReference type="PROSITE" id="PS50994"/>
    </source>
</evidence>
<dbReference type="SUPFAM" id="SSF53098">
    <property type="entry name" value="Ribonuclease H-like"/>
    <property type="match status" value="1"/>
</dbReference>
<dbReference type="InterPro" id="IPR053392">
    <property type="entry name" value="Transposase_IS30-like"/>
</dbReference>
<dbReference type="Proteomes" id="UP000016491">
    <property type="component" value="Unassembled WGS sequence"/>
</dbReference>
<dbReference type="EMBL" id="AWSU01000010">
    <property type="protein sequence ID" value="ERI80675.1"/>
    <property type="molecule type" value="Genomic_DNA"/>
</dbReference>
<reference evidence="2 3" key="1">
    <citation type="submission" date="2013-07" db="EMBL/GenBank/DDBJ databases">
        <authorList>
            <person name="Weinstock G."/>
            <person name="Sodergren E."/>
            <person name="Wylie T."/>
            <person name="Fulton L."/>
            <person name="Fulton R."/>
            <person name="Fronick C."/>
            <person name="O'Laughlin M."/>
            <person name="Godfrey J."/>
            <person name="Miner T."/>
            <person name="Herter B."/>
            <person name="Appelbaum E."/>
            <person name="Cordes M."/>
            <person name="Lek S."/>
            <person name="Wollam A."/>
            <person name="Pepin K.H."/>
            <person name="Palsikar V.B."/>
            <person name="Mitreva M."/>
            <person name="Wilson R.K."/>
        </authorList>
    </citation>
    <scope>NUCLEOTIDE SEQUENCE [LARGE SCALE GENOMIC DNA]</scope>
    <source>
        <strain evidence="2 3">ATCC 14940</strain>
    </source>
</reference>
<dbReference type="InterPro" id="IPR001584">
    <property type="entry name" value="Integrase_cat-core"/>
</dbReference>
<dbReference type="InterPro" id="IPR036397">
    <property type="entry name" value="RNaseH_sf"/>
</dbReference>
<evidence type="ECO:0000313" key="2">
    <source>
        <dbReference type="EMBL" id="ERI80675.1"/>
    </source>
</evidence>
<dbReference type="InterPro" id="IPR051917">
    <property type="entry name" value="Transposase-Integrase"/>
</dbReference>
<dbReference type="PANTHER" id="PTHR10948:SF23">
    <property type="entry name" value="TRANSPOSASE INSI FOR INSERTION SEQUENCE ELEMENT IS30A-RELATED"/>
    <property type="match status" value="1"/>
</dbReference>
<gene>
    <name evidence="2" type="ORF">CLOSYM_00119</name>
</gene>
<protein>
    <recommendedName>
        <fullName evidence="1">Integrase catalytic domain-containing protein</fullName>
    </recommendedName>
</protein>
<accession>A0ABC9U4Q6</accession>
<sequence length="187" mass="21288">MPEQVVEMDTVISAGNARKVLLTFYFRKQKLFLAFLLNRKTSAEVRRVSDRLETRLDTYSFLSLFETILTDRGTEFGDPEALETGIHDIQRTSIYYCDPMQSCQKGGVENVHTMLRNVLPKGSSFELLTQWDVNLIVNHINSTPRAILNGQTPYQVAYRDFGPDILSTLHLKPVAPDKVQLAPKLIK</sequence>
<evidence type="ECO:0000313" key="3">
    <source>
        <dbReference type="Proteomes" id="UP000016491"/>
    </source>
</evidence>
<dbReference type="Gene3D" id="3.30.420.10">
    <property type="entry name" value="Ribonuclease H-like superfamily/Ribonuclease H"/>
    <property type="match status" value="1"/>
</dbReference>
<feature type="domain" description="Integrase catalytic" evidence="1">
    <location>
        <begin position="1"/>
        <end position="161"/>
    </location>
</feature>
<name>A0ABC9U4Q6_CLOSY</name>
<dbReference type="NCBIfam" id="NF033563">
    <property type="entry name" value="transpos_IS30"/>
    <property type="match status" value="1"/>
</dbReference>